<dbReference type="Pfam" id="PF04851">
    <property type="entry name" value="ResIII"/>
    <property type="match status" value="1"/>
</dbReference>
<dbReference type="Gene3D" id="3.30.160.20">
    <property type="match status" value="1"/>
</dbReference>
<dbReference type="FunFam" id="3.40.50.300:FF:000420">
    <property type="entry name" value="Endoribonuclease dicer-like 1"/>
    <property type="match status" value="1"/>
</dbReference>
<evidence type="ECO:0000256" key="18">
    <source>
        <dbReference type="PROSITE-ProRule" id="PRU00657"/>
    </source>
</evidence>
<evidence type="ECO:0000259" key="20">
    <source>
        <dbReference type="PROSITE" id="PS50142"/>
    </source>
</evidence>
<dbReference type="SUPFAM" id="SSF101690">
    <property type="entry name" value="PAZ domain"/>
    <property type="match status" value="1"/>
</dbReference>
<dbReference type="Gene3D" id="2.170.260.10">
    <property type="entry name" value="paz domain"/>
    <property type="match status" value="1"/>
</dbReference>
<keyword evidence="5" id="KW-0479">Metal-binding</keyword>
<evidence type="ECO:0000256" key="5">
    <source>
        <dbReference type="ARBA" id="ARBA00022723"/>
    </source>
</evidence>
<dbReference type="PROSITE" id="PS51192">
    <property type="entry name" value="HELICASE_ATP_BIND_1"/>
    <property type="match status" value="1"/>
</dbReference>
<dbReference type="GO" id="GO:0004386">
    <property type="term" value="F:helicase activity"/>
    <property type="evidence" value="ECO:0007669"/>
    <property type="project" value="UniProtKB-KW"/>
</dbReference>
<feature type="domain" description="Helicase ATP-binding" evidence="22">
    <location>
        <begin position="29"/>
        <end position="186"/>
    </location>
</feature>
<dbReference type="InterPro" id="IPR038248">
    <property type="entry name" value="Dicer_dimer_sf"/>
</dbReference>
<evidence type="ECO:0000256" key="10">
    <source>
        <dbReference type="ARBA" id="ARBA00022806"/>
    </source>
</evidence>
<dbReference type="InterPro" id="IPR003100">
    <property type="entry name" value="PAZ_dom"/>
</dbReference>
<protein>
    <submittedName>
        <fullName evidence="25">Ribonuclease III domain-containing protein</fullName>
    </submittedName>
</protein>
<dbReference type="SMART" id="SM00487">
    <property type="entry name" value="DEXDc"/>
    <property type="match status" value="1"/>
</dbReference>
<dbReference type="InterPro" id="IPR027417">
    <property type="entry name" value="P-loop_NTPase"/>
</dbReference>
<dbReference type="GO" id="GO:0003677">
    <property type="term" value="F:DNA binding"/>
    <property type="evidence" value="ECO:0007669"/>
    <property type="project" value="InterPro"/>
</dbReference>
<dbReference type="InterPro" id="IPR014001">
    <property type="entry name" value="Helicase_ATP-bd"/>
</dbReference>
<evidence type="ECO:0000256" key="7">
    <source>
        <dbReference type="ARBA" id="ARBA00022741"/>
    </source>
</evidence>
<feature type="region of interest" description="Disordered" evidence="19">
    <location>
        <begin position="1"/>
        <end position="20"/>
    </location>
</feature>
<feature type="region of interest" description="Disordered" evidence="19">
    <location>
        <begin position="1548"/>
        <end position="1567"/>
    </location>
</feature>
<keyword evidence="11" id="KW-0067">ATP-binding</keyword>
<dbReference type="FunFam" id="1.10.1520.10:FF:000004">
    <property type="entry name" value="Endoribonuclease dicer-like 1"/>
    <property type="match status" value="1"/>
</dbReference>
<comment type="cofactor">
    <cofactor evidence="2">
        <name>Mg(2+)</name>
        <dbReference type="ChEBI" id="CHEBI:18420"/>
    </cofactor>
</comment>
<dbReference type="PROSITE" id="PS50142">
    <property type="entry name" value="RNASE_3_2"/>
    <property type="match status" value="2"/>
</dbReference>
<keyword evidence="26" id="KW-1185">Reference proteome</keyword>
<feature type="compositionally biased region" description="Basic and acidic residues" evidence="19">
    <location>
        <begin position="975"/>
        <end position="985"/>
    </location>
</feature>
<dbReference type="GO" id="GO:0004525">
    <property type="term" value="F:ribonuclease III activity"/>
    <property type="evidence" value="ECO:0007669"/>
    <property type="project" value="InterPro"/>
</dbReference>
<dbReference type="GO" id="GO:0005634">
    <property type="term" value="C:nucleus"/>
    <property type="evidence" value="ECO:0007669"/>
    <property type="project" value="UniProtKB-SubCell"/>
</dbReference>
<dbReference type="Gene3D" id="3.30.160.380">
    <property type="entry name" value="Dicer dimerisation domain"/>
    <property type="match status" value="1"/>
</dbReference>
<feature type="domain" description="Helicase C-terminal" evidence="23">
    <location>
        <begin position="377"/>
        <end position="532"/>
    </location>
</feature>
<dbReference type="SMART" id="SM00490">
    <property type="entry name" value="HELICc"/>
    <property type="match status" value="1"/>
</dbReference>
<feature type="compositionally biased region" description="Polar residues" evidence="19">
    <location>
        <begin position="1558"/>
        <end position="1567"/>
    </location>
</feature>
<dbReference type="PANTHER" id="PTHR14950:SF46">
    <property type="entry name" value="ENDORIBONUCLEASE DICER HOMOLOG 3"/>
    <property type="match status" value="1"/>
</dbReference>
<dbReference type="FunFam" id="3.40.50.300:FF:000705">
    <property type="entry name" value="Endoribonuclease dicer-like protein"/>
    <property type="match status" value="1"/>
</dbReference>
<keyword evidence="4" id="KW-0540">Nuclease</keyword>
<gene>
    <name evidence="25" type="ORF">CKAN_00231800</name>
</gene>
<dbReference type="SUPFAM" id="SSF69065">
    <property type="entry name" value="RNase III domain-like"/>
    <property type="match status" value="2"/>
</dbReference>
<evidence type="ECO:0000256" key="6">
    <source>
        <dbReference type="ARBA" id="ARBA00022737"/>
    </source>
</evidence>
<evidence type="ECO:0000256" key="9">
    <source>
        <dbReference type="ARBA" id="ARBA00022801"/>
    </source>
</evidence>
<evidence type="ECO:0000313" key="26">
    <source>
        <dbReference type="Proteomes" id="UP000283530"/>
    </source>
</evidence>
<dbReference type="EMBL" id="QPKB01000001">
    <property type="protein sequence ID" value="RWR74007.1"/>
    <property type="molecule type" value="Genomic_DNA"/>
</dbReference>
<dbReference type="GO" id="GO:0046872">
    <property type="term" value="F:metal ion binding"/>
    <property type="evidence" value="ECO:0007669"/>
    <property type="project" value="UniProtKB-KW"/>
</dbReference>
<keyword evidence="7" id="KW-0547">Nucleotide-binding</keyword>
<evidence type="ECO:0000256" key="13">
    <source>
        <dbReference type="ARBA" id="ARBA00022884"/>
    </source>
</evidence>
<evidence type="ECO:0000256" key="14">
    <source>
        <dbReference type="ARBA" id="ARBA00023158"/>
    </source>
</evidence>
<dbReference type="Gene3D" id="1.10.1520.10">
    <property type="entry name" value="Ribonuclease III domain"/>
    <property type="match status" value="2"/>
</dbReference>
<evidence type="ECO:0000256" key="2">
    <source>
        <dbReference type="ARBA" id="ARBA00001946"/>
    </source>
</evidence>
<evidence type="ECO:0000256" key="12">
    <source>
        <dbReference type="ARBA" id="ARBA00022842"/>
    </source>
</evidence>
<comment type="similarity">
    <text evidence="17 18">Belongs to the helicase family. Dicer subfamily.</text>
</comment>
<keyword evidence="10" id="KW-0347">Helicase</keyword>
<dbReference type="CDD" id="cd18034">
    <property type="entry name" value="DEXHc_dicer"/>
    <property type="match status" value="1"/>
</dbReference>
<dbReference type="STRING" id="337451.A0A443N660"/>
<keyword evidence="9" id="KW-0378">Hydrolase</keyword>
<dbReference type="Pfam" id="PF03368">
    <property type="entry name" value="Dicer_dimer"/>
    <property type="match status" value="1"/>
</dbReference>
<dbReference type="SUPFAM" id="SSF52540">
    <property type="entry name" value="P-loop containing nucleoside triphosphate hydrolases"/>
    <property type="match status" value="1"/>
</dbReference>
<keyword evidence="16" id="KW-0539">Nucleus</keyword>
<keyword evidence="14" id="KW-0943">RNA-mediated gene silencing</keyword>
<dbReference type="PROSITE" id="PS00517">
    <property type="entry name" value="RNASE_3_1"/>
    <property type="match status" value="1"/>
</dbReference>
<feature type="domain" description="RNase III" evidence="20">
    <location>
        <begin position="1241"/>
        <end position="1389"/>
    </location>
</feature>
<dbReference type="OrthoDB" id="6513042at2759"/>
<dbReference type="FunFam" id="2.170.260.10:FF:000004">
    <property type="entry name" value="Dicer-like 104"/>
    <property type="match status" value="1"/>
</dbReference>
<feature type="domain" description="PAZ" evidence="21">
    <location>
        <begin position="872"/>
        <end position="1003"/>
    </location>
</feature>
<keyword evidence="12" id="KW-0460">Magnesium</keyword>
<dbReference type="FunFam" id="3.30.160.380:FF:000001">
    <property type="entry name" value="Endoribonuclease dicer-like 1"/>
    <property type="match status" value="1"/>
</dbReference>
<accession>A0A443N660</accession>
<dbReference type="InterPro" id="IPR036085">
    <property type="entry name" value="PAZ_dom_sf"/>
</dbReference>
<feature type="domain" description="Dicer dsRNA-binding fold" evidence="24">
    <location>
        <begin position="562"/>
        <end position="652"/>
    </location>
</feature>
<evidence type="ECO:0000259" key="21">
    <source>
        <dbReference type="PROSITE" id="PS50821"/>
    </source>
</evidence>
<evidence type="ECO:0000259" key="22">
    <source>
        <dbReference type="PROSITE" id="PS51192"/>
    </source>
</evidence>
<evidence type="ECO:0000256" key="3">
    <source>
        <dbReference type="ARBA" id="ARBA00004123"/>
    </source>
</evidence>
<dbReference type="SMART" id="SM00949">
    <property type="entry name" value="PAZ"/>
    <property type="match status" value="1"/>
</dbReference>
<comment type="subcellular location">
    <subcellularLocation>
        <location evidence="3">Nucleus</location>
    </subcellularLocation>
</comment>
<dbReference type="PROSITE" id="PS50821">
    <property type="entry name" value="PAZ"/>
    <property type="match status" value="1"/>
</dbReference>
<dbReference type="GO" id="GO:0005524">
    <property type="term" value="F:ATP binding"/>
    <property type="evidence" value="ECO:0007669"/>
    <property type="project" value="UniProtKB-KW"/>
</dbReference>
<dbReference type="InterPro" id="IPR000999">
    <property type="entry name" value="RNase_III_dom"/>
</dbReference>
<comment type="cofactor">
    <cofactor evidence="1">
        <name>Mn(2+)</name>
        <dbReference type="ChEBI" id="CHEBI:29035"/>
    </cofactor>
</comment>
<evidence type="ECO:0000256" key="11">
    <source>
        <dbReference type="ARBA" id="ARBA00022840"/>
    </source>
</evidence>
<feature type="region of interest" description="Disordered" evidence="19">
    <location>
        <begin position="971"/>
        <end position="990"/>
    </location>
</feature>
<keyword evidence="8" id="KW-0255">Endonuclease</keyword>
<dbReference type="Pfam" id="PF00271">
    <property type="entry name" value="Helicase_C"/>
    <property type="match status" value="1"/>
</dbReference>
<dbReference type="InterPro" id="IPR006935">
    <property type="entry name" value="Helicase/UvrB_N"/>
</dbReference>
<evidence type="ECO:0000256" key="17">
    <source>
        <dbReference type="ARBA" id="ARBA00035116"/>
    </source>
</evidence>
<evidence type="ECO:0000259" key="24">
    <source>
        <dbReference type="PROSITE" id="PS51327"/>
    </source>
</evidence>
<keyword evidence="15" id="KW-0464">Manganese</keyword>
<feature type="region of interest" description="Disordered" evidence="19">
    <location>
        <begin position="844"/>
        <end position="866"/>
    </location>
</feature>
<evidence type="ECO:0000256" key="8">
    <source>
        <dbReference type="ARBA" id="ARBA00022759"/>
    </source>
</evidence>
<evidence type="ECO:0000256" key="1">
    <source>
        <dbReference type="ARBA" id="ARBA00001936"/>
    </source>
</evidence>
<keyword evidence="13 18" id="KW-0694">RNA-binding</keyword>
<dbReference type="Pfam" id="PF02170">
    <property type="entry name" value="PAZ"/>
    <property type="match status" value="1"/>
</dbReference>
<feature type="compositionally biased region" description="Low complexity" evidence="19">
    <location>
        <begin position="849"/>
        <end position="866"/>
    </location>
</feature>
<dbReference type="Pfam" id="PF00636">
    <property type="entry name" value="Ribonuclease_3"/>
    <property type="match status" value="2"/>
</dbReference>
<name>A0A443N660_9MAGN</name>
<dbReference type="PROSITE" id="PS51327">
    <property type="entry name" value="DICER_DSRBF"/>
    <property type="match status" value="1"/>
</dbReference>
<evidence type="ECO:0000256" key="19">
    <source>
        <dbReference type="SAM" id="MobiDB-lite"/>
    </source>
</evidence>
<proteinExistence type="inferred from homology"/>
<evidence type="ECO:0000313" key="25">
    <source>
        <dbReference type="EMBL" id="RWR74007.1"/>
    </source>
</evidence>
<dbReference type="Gene3D" id="3.40.50.300">
    <property type="entry name" value="P-loop containing nucleotide triphosphate hydrolases"/>
    <property type="match status" value="2"/>
</dbReference>
<dbReference type="PANTHER" id="PTHR14950">
    <property type="entry name" value="DICER-RELATED"/>
    <property type="match status" value="1"/>
</dbReference>
<organism evidence="25 26">
    <name type="scientific">Cinnamomum micranthum f. kanehirae</name>
    <dbReference type="NCBI Taxonomy" id="337451"/>
    <lineage>
        <taxon>Eukaryota</taxon>
        <taxon>Viridiplantae</taxon>
        <taxon>Streptophyta</taxon>
        <taxon>Embryophyta</taxon>
        <taxon>Tracheophyta</taxon>
        <taxon>Spermatophyta</taxon>
        <taxon>Magnoliopsida</taxon>
        <taxon>Magnoliidae</taxon>
        <taxon>Laurales</taxon>
        <taxon>Lauraceae</taxon>
        <taxon>Cinnamomum</taxon>
    </lineage>
</organism>
<comment type="caution">
    <text evidence="25">The sequence shown here is derived from an EMBL/GenBank/DDBJ whole genome shotgun (WGS) entry which is preliminary data.</text>
</comment>
<dbReference type="GO" id="GO:0003723">
    <property type="term" value="F:RNA binding"/>
    <property type="evidence" value="ECO:0007669"/>
    <property type="project" value="UniProtKB-UniRule"/>
</dbReference>
<dbReference type="GO" id="GO:0005737">
    <property type="term" value="C:cytoplasm"/>
    <property type="evidence" value="ECO:0007669"/>
    <property type="project" value="TreeGrafter"/>
</dbReference>
<evidence type="ECO:0000256" key="15">
    <source>
        <dbReference type="ARBA" id="ARBA00023211"/>
    </source>
</evidence>
<dbReference type="CDD" id="cd00593">
    <property type="entry name" value="RIBOc"/>
    <property type="match status" value="2"/>
</dbReference>
<evidence type="ECO:0000259" key="23">
    <source>
        <dbReference type="PROSITE" id="PS51194"/>
    </source>
</evidence>
<dbReference type="Proteomes" id="UP000283530">
    <property type="component" value="Unassembled WGS sequence"/>
</dbReference>
<evidence type="ECO:0000256" key="16">
    <source>
        <dbReference type="ARBA" id="ARBA00023242"/>
    </source>
</evidence>
<dbReference type="InterPro" id="IPR001650">
    <property type="entry name" value="Helicase_C-like"/>
</dbReference>
<dbReference type="PROSITE" id="PS51194">
    <property type="entry name" value="HELICASE_CTER"/>
    <property type="match status" value="1"/>
</dbReference>
<dbReference type="GO" id="GO:0010267">
    <property type="term" value="P:ta-siRNA processing"/>
    <property type="evidence" value="ECO:0007669"/>
    <property type="project" value="UniProtKB-ARBA"/>
</dbReference>
<sequence>MVEAGNVEAKESTPSSPQDFNPRSYQIEVYKAALMRNTIAVLETGAGKTMIAVMLMKEIGRLMKENGDKGLIIFLAPQVSLVNQQFKVIKDHTDFKVAEYYRDKGVENWTVECWEKEFSTQEVMVMTPQILLDALRNAFLTLDMVRLLIFDECHRASGKHPYTRIMKEFYHTSDHRPKVFGMTASPVVCHQLGIVKAKLVNWKASWIPSLTLPQVCTVEDRHELEQSVPSAKDINRFYGAKLSLHEDLKEKLKLSLAKSDTLVGQLHELPQFRDTDDMIKRLKKRLLSQHEKILYCLDHLGLICAHEAAQMYVESNCGTLDGCDYSKESFMQWRYFLKEVLHTIEETLPHVDEKIWKVESALSEAVKMGYISPKLYELLQIFQSFGESRQVHCLIFVERKITAKVIQRFMEKLNFLYPLTVSYLTGVSSSIDALKPKMQKNTLELFRCGEMNILFTTDVAEEGIDVHNCSCVIRFDLPKTVRSYIQSRGRARQNDSQYILMLERGNIEQRNQLFDIIRSERSMTNTALNRDPDISISKLCCKEDTNAYFVESTGATVTLDSSINLIKKYCEKLPGDKYYTPKPIFQFALHGGSYECTLTLPPNAAFQRIVGPMCRNSHLAKQHVCVDACRKLHQMGALDDHLLPSVEEPAENDLVEKSKGSPSGAGTTKRKELHGTTFVHALSGTWAHKSDGVTLWAYKMNFVCNVAGENYSAFVLLVEAELDTDVASAEVKLHLVDKMVESSVSSCGQVHLNSDQVKKAKLFQEFFFNALFSKLFTGSRSSGVKRKFLLQTENQSLWSTMNMYLLLPLESSNSSRHETLNIDWKGVTACASVVDFFKNHSFVRSDSRSNGNEESSSIDSGNSSKTGSDGLDNIHFANNSVQLHNLKNMVVVAIHTGRLYSVLDVTDKSTESPFDVDSDTAPAVYTSYSDYFNKKYGIVLKHPGQPLLLLKQSHNAHNLLSSKFNYEASGTKSVRTHEASNDKTAQKPRSNVHMPSELLVSIDVSINVLRSFYLLPSLMHRLESLMLASQLRKEITTSHSSCHISSLLILEALTTLRCCEDFSLERFELLGDSVLKYVVSCHLFLKFPQKHEGQLTTRRSWAVCNSTLHKLGTERKLQGYIRDSAFDPRRWLAPGQVSIHPVPCKCGVDTFEVPLQSTYETEETSIVIGKACDRGHRWMCSKTVADCVEALIGACYVGGGLVAALEVMRWLQIDAELDPQLVEKAIQNASLWCYVPKIYEIETLEAKLNYKFSVKGLLLEAITHPSQQEFGAGYCYQRLEFLGDSVLDLLITRHLFQSHIDIDPGELTDLRSANVNNENFAQVAVRNNLQPHLQHASGFLLGQITDYVKCLSEFNSNQNSLLSLGGSKGPKVLGDLVESIAGAILVDTGLNVERVWEIYEPLLAPIVTPDKLELPPLRQLIELCDHLGYCISRKCTSTGEKVVAQLGVQLKDVLLLRQGCDRNRKSAKAQAALQLLNDLKERGYSHSRCVSKRKHCDQNSVDESSHMNVGISISVPLEDNGFMGPISYKRQKITEGVFHVAPSADPSFAEDQHHSIESSKASDGNTSLPVTLSINMEKGGPRTSLYDLCRKLQWPMPTFQSTEQKSRTPMLVGDGKKVFNSFVSKISLHIPNVAVIELTGETRADKKSSQDSAALIMLYELEKRGRCIIMS</sequence>
<reference evidence="25 26" key="1">
    <citation type="journal article" date="2019" name="Nat. Plants">
        <title>Stout camphor tree genome fills gaps in understanding of flowering plant genome evolution.</title>
        <authorList>
            <person name="Chaw S.M."/>
            <person name="Liu Y.C."/>
            <person name="Wu Y.W."/>
            <person name="Wang H.Y."/>
            <person name="Lin C.I."/>
            <person name="Wu C.S."/>
            <person name="Ke H.M."/>
            <person name="Chang L.Y."/>
            <person name="Hsu C.Y."/>
            <person name="Yang H.T."/>
            <person name="Sudianto E."/>
            <person name="Hsu M.H."/>
            <person name="Wu K.P."/>
            <person name="Wang L.N."/>
            <person name="Leebens-Mack J.H."/>
            <person name="Tsai I.J."/>
        </authorList>
    </citation>
    <scope>NUCLEOTIDE SEQUENCE [LARGE SCALE GENOMIC DNA]</scope>
    <source>
        <strain evidence="26">cv. Chaw 1501</strain>
        <tissue evidence="25">Young leaves</tissue>
    </source>
</reference>
<dbReference type="InterPro" id="IPR036389">
    <property type="entry name" value="RNase_III_sf"/>
</dbReference>
<feature type="domain" description="RNase III" evidence="20">
    <location>
        <begin position="1028"/>
        <end position="1200"/>
    </location>
</feature>
<dbReference type="InterPro" id="IPR005034">
    <property type="entry name" value="Dicer_dimerisation"/>
</dbReference>
<dbReference type="SMART" id="SM00535">
    <property type="entry name" value="RIBOc"/>
    <property type="match status" value="2"/>
</dbReference>
<evidence type="ECO:0000256" key="4">
    <source>
        <dbReference type="ARBA" id="ARBA00022722"/>
    </source>
</evidence>
<keyword evidence="6" id="KW-0677">Repeat</keyword>
<feature type="region of interest" description="Disordered" evidence="19">
    <location>
        <begin position="650"/>
        <end position="670"/>
    </location>
</feature>
<dbReference type="FunFam" id="1.10.1520.10:FF:000008">
    <property type="entry name" value="Dicer-like 104"/>
    <property type="match status" value="1"/>
</dbReference>